<gene>
    <name evidence="8" type="ORF">FF125_07490</name>
</gene>
<feature type="domain" description="RagB/SusD" evidence="6">
    <location>
        <begin position="320"/>
        <end position="472"/>
    </location>
</feature>
<evidence type="ECO:0000259" key="7">
    <source>
        <dbReference type="Pfam" id="PF14322"/>
    </source>
</evidence>
<dbReference type="Pfam" id="PF14322">
    <property type="entry name" value="SusD-like_3"/>
    <property type="match status" value="1"/>
</dbReference>
<accession>A0A5B7TS71</accession>
<dbReference type="SUPFAM" id="SSF48452">
    <property type="entry name" value="TPR-like"/>
    <property type="match status" value="1"/>
</dbReference>
<keyword evidence="5" id="KW-0998">Cell outer membrane</keyword>
<dbReference type="InterPro" id="IPR011990">
    <property type="entry name" value="TPR-like_helical_dom_sf"/>
</dbReference>
<evidence type="ECO:0000259" key="6">
    <source>
        <dbReference type="Pfam" id="PF07980"/>
    </source>
</evidence>
<organism evidence="8 9">
    <name type="scientific">Aureibaculum algae</name>
    <dbReference type="NCBI Taxonomy" id="2584122"/>
    <lineage>
        <taxon>Bacteria</taxon>
        <taxon>Pseudomonadati</taxon>
        <taxon>Bacteroidota</taxon>
        <taxon>Flavobacteriia</taxon>
        <taxon>Flavobacteriales</taxon>
        <taxon>Flavobacteriaceae</taxon>
        <taxon>Aureibaculum</taxon>
    </lineage>
</organism>
<sequence>MKLKNIKIIVGLLMISLLGISCNKDFIELDPKVDVPLEENYYSNDAEVYSGVIAVYDVLGKESSTFENMITMMNAGSDDYYAGGGGPTDGTGIQSFSDFSISESTIPGSFWNSYYQGIFRANILLTQLPEAPITDANRTRYTAETKTLRAYFYFQLLRMFKNIPLILDRIPTGDIYNVPQVAPAEVYAQIEQDLIDAKAGLPNTLTDLTTEAGRLTKGSAQALLGKVYLYQGKNTEAAAEFAEVNGTPGGTSIYGYKLVDNFADLWSIENKFNSEAIIEVASTDKANVGWGEWGGGQNDGNTINTMVSPRSISRPSGSTAPDYASGWSFNTVTLELYNVMKGDPRFDATIADFAALKAAGQIDYIPGYKDTGYFLNKFMPLNSEVTTGGGEPILNYRQNVYAIRLADTYLMEAEALGGSGARAQALLDAVRARVGLSSIPVSLDAIAKERRLELAGEGHRFFDLVRTGKAATALADRGFTAGKNEIFPIPLKELENTIIEQNPNY</sequence>
<feature type="domain" description="SusD-like N-terminal" evidence="7">
    <location>
        <begin position="102"/>
        <end position="229"/>
    </location>
</feature>
<keyword evidence="3" id="KW-0732">Signal</keyword>
<dbReference type="GO" id="GO:0009279">
    <property type="term" value="C:cell outer membrane"/>
    <property type="evidence" value="ECO:0007669"/>
    <property type="project" value="UniProtKB-SubCell"/>
</dbReference>
<dbReference type="RefSeq" id="WP_138949179.1">
    <property type="nucleotide sequence ID" value="NZ_CP040749.1"/>
</dbReference>
<dbReference type="Pfam" id="PF07980">
    <property type="entry name" value="SusD_RagB"/>
    <property type="match status" value="1"/>
</dbReference>
<dbReference type="InterPro" id="IPR033985">
    <property type="entry name" value="SusD-like_N"/>
</dbReference>
<evidence type="ECO:0000256" key="5">
    <source>
        <dbReference type="ARBA" id="ARBA00023237"/>
    </source>
</evidence>
<dbReference type="Proteomes" id="UP000306229">
    <property type="component" value="Chromosome"/>
</dbReference>
<dbReference type="EMBL" id="CP040749">
    <property type="protein sequence ID" value="QCX38281.1"/>
    <property type="molecule type" value="Genomic_DNA"/>
</dbReference>
<dbReference type="AlphaFoldDB" id="A0A5B7TS71"/>
<dbReference type="PROSITE" id="PS51257">
    <property type="entry name" value="PROKAR_LIPOPROTEIN"/>
    <property type="match status" value="1"/>
</dbReference>
<name>A0A5B7TS71_9FLAO</name>
<comment type="similarity">
    <text evidence="2">Belongs to the SusD family.</text>
</comment>
<comment type="subcellular location">
    <subcellularLocation>
        <location evidence="1">Cell outer membrane</location>
    </subcellularLocation>
</comment>
<dbReference type="CDD" id="cd08977">
    <property type="entry name" value="SusD"/>
    <property type="match status" value="1"/>
</dbReference>
<evidence type="ECO:0000313" key="9">
    <source>
        <dbReference type="Proteomes" id="UP000306229"/>
    </source>
</evidence>
<evidence type="ECO:0000313" key="8">
    <source>
        <dbReference type="EMBL" id="QCX38281.1"/>
    </source>
</evidence>
<evidence type="ECO:0000256" key="3">
    <source>
        <dbReference type="ARBA" id="ARBA00022729"/>
    </source>
</evidence>
<evidence type="ECO:0000256" key="1">
    <source>
        <dbReference type="ARBA" id="ARBA00004442"/>
    </source>
</evidence>
<keyword evidence="9" id="KW-1185">Reference proteome</keyword>
<evidence type="ECO:0000256" key="2">
    <source>
        <dbReference type="ARBA" id="ARBA00006275"/>
    </source>
</evidence>
<dbReference type="Gene3D" id="1.25.40.390">
    <property type="match status" value="1"/>
</dbReference>
<proteinExistence type="inferred from homology"/>
<dbReference type="InterPro" id="IPR012944">
    <property type="entry name" value="SusD_RagB_dom"/>
</dbReference>
<evidence type="ECO:0000256" key="4">
    <source>
        <dbReference type="ARBA" id="ARBA00023136"/>
    </source>
</evidence>
<keyword evidence="4" id="KW-0472">Membrane</keyword>
<dbReference type="OrthoDB" id="5694214at2"/>
<protein>
    <submittedName>
        <fullName evidence="8">RagB/SusD family nutrient uptake outer membrane protein</fullName>
    </submittedName>
</protein>
<dbReference type="KEGG" id="fbe:FF125_07490"/>
<reference evidence="8 9" key="1">
    <citation type="submission" date="2019-05" db="EMBL/GenBank/DDBJ databases">
        <title>Algicella ahnfeltiae gen. nov., sp. nov., a novel marine bacterium of the family Flavobacteriaceae isolated from a red alga.</title>
        <authorList>
            <person name="Nedashkovskaya O.I."/>
            <person name="Kukhlevskiy A.D."/>
            <person name="Kim S.-G."/>
            <person name="Zhukova N.V."/>
            <person name="Mikhailov V.V."/>
        </authorList>
    </citation>
    <scope>NUCLEOTIDE SEQUENCE [LARGE SCALE GENOMIC DNA]</scope>
    <source>
        <strain evidence="8 9">10Alg115</strain>
    </source>
</reference>